<evidence type="ECO:0000256" key="6">
    <source>
        <dbReference type="ARBA" id="ARBA00022989"/>
    </source>
</evidence>
<organism evidence="9 10">
    <name type="scientific">Mesorhabditis spiculigera</name>
    <dbReference type="NCBI Taxonomy" id="96644"/>
    <lineage>
        <taxon>Eukaryota</taxon>
        <taxon>Metazoa</taxon>
        <taxon>Ecdysozoa</taxon>
        <taxon>Nematoda</taxon>
        <taxon>Chromadorea</taxon>
        <taxon>Rhabditida</taxon>
        <taxon>Rhabditina</taxon>
        <taxon>Rhabditomorpha</taxon>
        <taxon>Rhabditoidea</taxon>
        <taxon>Rhabditidae</taxon>
        <taxon>Mesorhabditinae</taxon>
        <taxon>Mesorhabditis</taxon>
    </lineage>
</organism>
<dbReference type="GO" id="GO:0016757">
    <property type="term" value="F:glycosyltransferase activity"/>
    <property type="evidence" value="ECO:0007669"/>
    <property type="project" value="UniProtKB-UniRule"/>
</dbReference>
<dbReference type="EC" id="2.4.1.-" evidence="8"/>
<name>A0AA36D759_9BILA</name>
<comment type="similarity">
    <text evidence="2 8">Belongs to the glycosyltransferase 92 family.</text>
</comment>
<keyword evidence="4 8" id="KW-0808">Transferase</keyword>
<keyword evidence="3 8" id="KW-0328">Glycosyltransferase</keyword>
<comment type="subcellular location">
    <subcellularLocation>
        <location evidence="1">Membrane</location>
        <topology evidence="1">Single-pass membrane protein</topology>
    </subcellularLocation>
</comment>
<keyword evidence="5" id="KW-0812">Transmembrane</keyword>
<dbReference type="EMBL" id="CATQJA010002664">
    <property type="protein sequence ID" value="CAJ0582051.1"/>
    <property type="molecule type" value="Genomic_DNA"/>
</dbReference>
<reference evidence="9" key="1">
    <citation type="submission" date="2023-06" db="EMBL/GenBank/DDBJ databases">
        <authorList>
            <person name="Delattre M."/>
        </authorList>
    </citation>
    <scope>NUCLEOTIDE SEQUENCE</scope>
    <source>
        <strain evidence="9">AF72</strain>
    </source>
</reference>
<comment type="caution">
    <text evidence="9">The sequence shown here is derived from an EMBL/GenBank/DDBJ whole genome shotgun (WGS) entry which is preliminary data.</text>
</comment>
<evidence type="ECO:0000313" key="9">
    <source>
        <dbReference type="EMBL" id="CAJ0582051.1"/>
    </source>
</evidence>
<feature type="non-terminal residue" evidence="9">
    <location>
        <position position="1"/>
    </location>
</feature>
<accession>A0AA36D759</accession>
<sequence length="421" mass="47247">MSGRSSVRLLGLVFTIFTVSLLYSAVALFSIRSVPLEDHGIIEIRHQRGVGAHPKALAIREAQAAPKSAFIEISPRNYAFYAVADGRNGNMGPPQIRILMAIESTDEYTCQYPKGSVVPGKLYEFSENHRKPERAFYLNCPLPENENLDEVDEIKIIHRGNSSAVMGISYRIPPESAVSPDLKLSICVPVIFGAKYTAAHLIEFVEMNRMLGVDMISIYAGADLGGDARKVLEAYELEGIVEVIPYLMPFAPSSIWYYGQLITVTDCLLRHTGRSKFVAFHDLDEYMISQESDGDALVNRIAVLEKLFANAKLGSLRISTLYFDPSVLHPPITLNNMHRVAYADTRFTKCVLRPEYGIHHTSRVIQDDYEIQAVSEKHLNLVHYKKQSQAGVIDNYFSHHFGDRFSEAFHAKIKQFGLQGF</sequence>
<keyword evidence="6" id="KW-1133">Transmembrane helix</keyword>
<dbReference type="Proteomes" id="UP001177023">
    <property type="component" value="Unassembled WGS sequence"/>
</dbReference>
<proteinExistence type="inferred from homology"/>
<evidence type="ECO:0000256" key="4">
    <source>
        <dbReference type="ARBA" id="ARBA00022679"/>
    </source>
</evidence>
<evidence type="ECO:0000256" key="2">
    <source>
        <dbReference type="ARBA" id="ARBA00007647"/>
    </source>
</evidence>
<evidence type="ECO:0000256" key="1">
    <source>
        <dbReference type="ARBA" id="ARBA00004167"/>
    </source>
</evidence>
<dbReference type="Pfam" id="PF01697">
    <property type="entry name" value="Glyco_transf_92"/>
    <property type="match status" value="1"/>
</dbReference>
<dbReference type="AlphaFoldDB" id="A0AA36D759"/>
<protein>
    <recommendedName>
        <fullName evidence="8">Glycosyltransferase family 92 protein</fullName>
        <ecNumber evidence="8">2.4.1.-</ecNumber>
    </recommendedName>
</protein>
<evidence type="ECO:0000256" key="7">
    <source>
        <dbReference type="ARBA" id="ARBA00023136"/>
    </source>
</evidence>
<evidence type="ECO:0000256" key="5">
    <source>
        <dbReference type="ARBA" id="ARBA00022692"/>
    </source>
</evidence>
<keyword evidence="10" id="KW-1185">Reference proteome</keyword>
<keyword evidence="7" id="KW-0472">Membrane</keyword>
<evidence type="ECO:0000256" key="3">
    <source>
        <dbReference type="ARBA" id="ARBA00022676"/>
    </source>
</evidence>
<evidence type="ECO:0000256" key="8">
    <source>
        <dbReference type="RuleBase" id="RU366017"/>
    </source>
</evidence>
<gene>
    <name evidence="9" type="ORF">MSPICULIGERA_LOCUS20194</name>
</gene>
<dbReference type="PANTHER" id="PTHR21461:SF87">
    <property type="entry name" value="GH12965P"/>
    <property type="match status" value="1"/>
</dbReference>
<dbReference type="GO" id="GO:0005737">
    <property type="term" value="C:cytoplasm"/>
    <property type="evidence" value="ECO:0007669"/>
    <property type="project" value="TreeGrafter"/>
</dbReference>
<dbReference type="InterPro" id="IPR008166">
    <property type="entry name" value="Glyco_transf_92"/>
</dbReference>
<dbReference type="GO" id="GO:0016020">
    <property type="term" value="C:membrane"/>
    <property type="evidence" value="ECO:0007669"/>
    <property type="project" value="UniProtKB-SubCell"/>
</dbReference>
<dbReference type="PANTHER" id="PTHR21461">
    <property type="entry name" value="GLYCOSYLTRANSFERASE FAMILY 92 PROTEIN"/>
    <property type="match status" value="1"/>
</dbReference>
<evidence type="ECO:0000313" key="10">
    <source>
        <dbReference type="Proteomes" id="UP001177023"/>
    </source>
</evidence>